<dbReference type="InterPro" id="IPR002293">
    <property type="entry name" value="AA/rel_permease1"/>
</dbReference>
<dbReference type="Pfam" id="PF13520">
    <property type="entry name" value="AA_permease_2"/>
    <property type="match status" value="1"/>
</dbReference>
<gene>
    <name evidence="7" type="ORF">PEX2_071240</name>
</gene>
<dbReference type="RefSeq" id="XP_016596962.1">
    <property type="nucleotide sequence ID" value="XM_016744395.1"/>
</dbReference>
<keyword evidence="5 6" id="KW-0472">Membrane</keyword>
<evidence type="ECO:0000256" key="2">
    <source>
        <dbReference type="ARBA" id="ARBA00022448"/>
    </source>
</evidence>
<feature type="transmembrane region" description="Helical" evidence="6">
    <location>
        <begin position="80"/>
        <end position="101"/>
    </location>
</feature>
<comment type="subcellular location">
    <subcellularLocation>
        <location evidence="1">Membrane</location>
        <topology evidence="1">Multi-pass membrane protein</topology>
    </subcellularLocation>
</comment>
<dbReference type="PANTHER" id="PTHR45649:SF14">
    <property type="entry name" value="GABA PERMEASE"/>
    <property type="match status" value="1"/>
</dbReference>
<keyword evidence="2" id="KW-0813">Transport</keyword>
<dbReference type="AlphaFoldDB" id="A0A0A2INI6"/>
<dbReference type="PANTHER" id="PTHR45649">
    <property type="entry name" value="AMINO-ACID PERMEASE BAT1"/>
    <property type="match status" value="1"/>
</dbReference>
<evidence type="ECO:0000256" key="5">
    <source>
        <dbReference type="ARBA" id="ARBA00023136"/>
    </source>
</evidence>
<dbReference type="PhylomeDB" id="A0A0A2INI6"/>
<dbReference type="GO" id="GO:0022857">
    <property type="term" value="F:transmembrane transporter activity"/>
    <property type="evidence" value="ECO:0007669"/>
    <property type="project" value="InterPro"/>
</dbReference>
<evidence type="ECO:0000313" key="8">
    <source>
        <dbReference type="Proteomes" id="UP000030143"/>
    </source>
</evidence>
<comment type="caution">
    <text evidence="7">The sequence shown here is derived from an EMBL/GenBank/DDBJ whole genome shotgun (WGS) entry which is preliminary data.</text>
</comment>
<keyword evidence="8" id="KW-1185">Reference proteome</keyword>
<dbReference type="HOGENOM" id="CLU_004495_2_3_1"/>
<feature type="transmembrane region" description="Helical" evidence="6">
    <location>
        <begin position="186"/>
        <end position="207"/>
    </location>
</feature>
<evidence type="ECO:0000256" key="4">
    <source>
        <dbReference type="ARBA" id="ARBA00022989"/>
    </source>
</evidence>
<dbReference type="VEuPathDB" id="FungiDB:PEXP_101560"/>
<proteinExistence type="predicted"/>
<reference evidence="7 8" key="1">
    <citation type="journal article" date="2015" name="Mol. Plant Microbe Interact.">
        <title>Genome, transcriptome, and functional analyses of Penicillium expansum provide new insights into secondary metabolism and pathogenicity.</title>
        <authorList>
            <person name="Ballester A.R."/>
            <person name="Marcet-Houben M."/>
            <person name="Levin E."/>
            <person name="Sela N."/>
            <person name="Selma-Lazaro C."/>
            <person name="Carmona L."/>
            <person name="Wisniewski M."/>
            <person name="Droby S."/>
            <person name="Gonzalez-Candelas L."/>
            <person name="Gabaldon T."/>
        </authorList>
    </citation>
    <scope>NUCLEOTIDE SEQUENCE [LARGE SCALE GENOMIC DNA]</scope>
    <source>
        <strain evidence="7 8">MD-8</strain>
    </source>
</reference>
<keyword evidence="3 6" id="KW-0812">Transmembrane</keyword>
<dbReference type="OrthoDB" id="2417308at2759"/>
<feature type="transmembrane region" description="Helical" evidence="6">
    <location>
        <begin position="107"/>
        <end position="127"/>
    </location>
</feature>
<evidence type="ECO:0000256" key="1">
    <source>
        <dbReference type="ARBA" id="ARBA00004141"/>
    </source>
</evidence>
<dbReference type="GO" id="GO:0016020">
    <property type="term" value="C:membrane"/>
    <property type="evidence" value="ECO:0007669"/>
    <property type="project" value="UniProtKB-SubCell"/>
</dbReference>
<dbReference type="PIRSF" id="PIRSF006060">
    <property type="entry name" value="AA_transporter"/>
    <property type="match status" value="1"/>
</dbReference>
<sequence length="423" mass="46657">MLVLAECSARYSTAGGAYHYGTFLLPDEYRRCGAYILGWFNYLGWIMTHAGACLFVSTLIMALINLCSPDFDVSSRWQNFLIYVGFATWAWLVNVFGVKLIPGLELLGSLSTALGFIAFTVALLVVAPKATPESLFKTINNDTGYSSGSLSVFLGLYNSMTTLMALDGPTHLAEELPSPKRIMPRILVITITSQAMLGVVWILVLGFSIHDLQAIIYTSTGVPVLELVRQATSNNAAAIIFCLILIINNGTSAVASATTVSGSSMVDTSPVFDYSPHWISLFVFQLSFQRYNWKSGGIHDFELRLLPYSPRWNLGHFAYPICVVAVGYSLLVLSVAFIPQSAPLTRLNMNYTILIVIVFLVIMAVTWLLEGRKAFRPPNQNPESYIIDSQELSDGDRVTSIIDGTSHRKEEQMLSLGKDQQML</sequence>
<accession>A0A0A2INI6</accession>
<dbReference type="STRING" id="27334.A0A0A2INI6"/>
<organism evidence="7 8">
    <name type="scientific">Penicillium expansum</name>
    <name type="common">Blue mold rot fungus</name>
    <dbReference type="NCBI Taxonomy" id="27334"/>
    <lineage>
        <taxon>Eukaryota</taxon>
        <taxon>Fungi</taxon>
        <taxon>Dikarya</taxon>
        <taxon>Ascomycota</taxon>
        <taxon>Pezizomycotina</taxon>
        <taxon>Eurotiomycetes</taxon>
        <taxon>Eurotiomycetidae</taxon>
        <taxon>Eurotiales</taxon>
        <taxon>Aspergillaceae</taxon>
        <taxon>Penicillium</taxon>
    </lineage>
</organism>
<evidence type="ECO:0000313" key="7">
    <source>
        <dbReference type="EMBL" id="KGO54591.1"/>
    </source>
</evidence>
<dbReference type="Proteomes" id="UP000030143">
    <property type="component" value="Unassembled WGS sequence"/>
</dbReference>
<protein>
    <submittedName>
        <fullName evidence="7">Amino acid/polyamine transporter I</fullName>
    </submittedName>
</protein>
<evidence type="ECO:0000256" key="3">
    <source>
        <dbReference type="ARBA" id="ARBA00022692"/>
    </source>
</evidence>
<feature type="transmembrane region" description="Helical" evidence="6">
    <location>
        <begin position="314"/>
        <end position="338"/>
    </location>
</feature>
<feature type="transmembrane region" description="Helical" evidence="6">
    <location>
        <begin position="45"/>
        <end position="68"/>
    </location>
</feature>
<dbReference type="GeneID" id="27679815"/>
<evidence type="ECO:0000256" key="6">
    <source>
        <dbReference type="SAM" id="Phobius"/>
    </source>
</evidence>
<dbReference type="Gene3D" id="1.20.1740.10">
    <property type="entry name" value="Amino acid/polyamine transporter I"/>
    <property type="match status" value="1"/>
</dbReference>
<name>A0A0A2INI6_PENEN</name>
<keyword evidence="4 6" id="KW-1133">Transmembrane helix</keyword>
<feature type="transmembrane region" description="Helical" evidence="6">
    <location>
        <begin position="148"/>
        <end position="166"/>
    </location>
</feature>
<feature type="transmembrane region" description="Helical" evidence="6">
    <location>
        <begin position="236"/>
        <end position="255"/>
    </location>
</feature>
<feature type="transmembrane region" description="Helical" evidence="6">
    <location>
        <begin position="350"/>
        <end position="369"/>
    </location>
</feature>
<dbReference type="EMBL" id="JQFZ01000221">
    <property type="protein sequence ID" value="KGO54591.1"/>
    <property type="molecule type" value="Genomic_DNA"/>
</dbReference>